<keyword evidence="2" id="KW-0378">Hydrolase</keyword>
<reference evidence="2 3" key="1">
    <citation type="journal article" date="2020" name="Biotechnol. Biofuels">
        <title>New insights from the biogas microbiome by comprehensive genome-resolved metagenomics of nearly 1600 species originating from multiple anaerobic digesters.</title>
        <authorList>
            <person name="Campanaro S."/>
            <person name="Treu L."/>
            <person name="Rodriguez-R L.M."/>
            <person name="Kovalovszki A."/>
            <person name="Ziels R.M."/>
            <person name="Maus I."/>
            <person name="Zhu X."/>
            <person name="Kougias P.G."/>
            <person name="Basile A."/>
            <person name="Luo G."/>
            <person name="Schluter A."/>
            <person name="Konstantinidis K.T."/>
            <person name="Angelidaki I."/>
        </authorList>
    </citation>
    <scope>NUCLEOTIDE SEQUENCE [LARGE SCALE GENOMIC DNA]</scope>
    <source>
        <strain evidence="2">AS19jrsBPTG_9</strain>
    </source>
</reference>
<dbReference type="EMBL" id="JAAZIL010000095">
    <property type="protein sequence ID" value="NLZ24832.1"/>
    <property type="molecule type" value="Genomic_DNA"/>
</dbReference>
<dbReference type="GO" id="GO:0046872">
    <property type="term" value="F:metal ion binding"/>
    <property type="evidence" value="ECO:0007669"/>
    <property type="project" value="UniProtKB-KW"/>
</dbReference>
<dbReference type="AlphaFoldDB" id="A0A847VEI0"/>
<sequence>MSPLKENIDSDVEEFLQLNGKKILAQTTNITDYQETLDLVTSLNSKFPNIVDFALGLHPSTFEEGISKNNLEKLSVFQYGQKQYKLFKEYLVRNINNITAIGECGLDYFTMNQYPNFNQGRKEELREIQRRIFRKICQNALEYDLPMSIHSRGEEGSKKCNIDTLTIVATEGKGILKGCFHSFTGSLDILEKVLNLGMYISFNAIITYPSGENVREILRNTPLDRILFETDGPFLPTQSVRKNKKLTKRYGRPSLIQEITEKASEIKNISYQKMEEITDNNYFNLFSK</sequence>
<accession>A0A847VEI0</accession>
<evidence type="ECO:0000313" key="3">
    <source>
        <dbReference type="Proteomes" id="UP000564033"/>
    </source>
</evidence>
<organism evidence="2 3">
    <name type="scientific">Candidatus Dojkabacteria bacterium</name>
    <dbReference type="NCBI Taxonomy" id="2099670"/>
    <lineage>
        <taxon>Bacteria</taxon>
        <taxon>Candidatus Dojkabacteria</taxon>
    </lineage>
</organism>
<dbReference type="Proteomes" id="UP000564033">
    <property type="component" value="Unassembled WGS sequence"/>
</dbReference>
<dbReference type="InterPro" id="IPR001130">
    <property type="entry name" value="TatD-like"/>
</dbReference>
<feature type="binding site" evidence="1">
    <location>
        <position position="150"/>
    </location>
    <ligand>
        <name>a divalent metal cation</name>
        <dbReference type="ChEBI" id="CHEBI:60240"/>
        <label>2</label>
    </ligand>
</feature>
<dbReference type="PANTHER" id="PTHR46124:SF2">
    <property type="entry name" value="D-AMINOACYL-TRNA DEACYLASE"/>
    <property type="match status" value="1"/>
</dbReference>
<dbReference type="GO" id="GO:0016788">
    <property type="term" value="F:hydrolase activity, acting on ester bonds"/>
    <property type="evidence" value="ECO:0007669"/>
    <property type="project" value="InterPro"/>
</dbReference>
<protein>
    <submittedName>
        <fullName evidence="2">TatD family hydrolase</fullName>
    </submittedName>
</protein>
<dbReference type="Pfam" id="PF01026">
    <property type="entry name" value="TatD_DNase"/>
    <property type="match status" value="1"/>
</dbReference>
<evidence type="ECO:0000313" key="2">
    <source>
        <dbReference type="EMBL" id="NLZ24832.1"/>
    </source>
</evidence>
<name>A0A847VEI0_9BACT</name>
<feature type="binding site" evidence="1">
    <location>
        <position position="231"/>
    </location>
    <ligand>
        <name>a divalent metal cation</name>
        <dbReference type="ChEBI" id="CHEBI:60240"/>
        <label>1</label>
    </ligand>
</feature>
<dbReference type="CDD" id="cd01310">
    <property type="entry name" value="TatD_DNAse"/>
    <property type="match status" value="1"/>
</dbReference>
<evidence type="ECO:0000256" key="1">
    <source>
        <dbReference type="PIRSR" id="PIRSR005902-1"/>
    </source>
</evidence>
<gene>
    <name evidence="2" type="ORF">GX888_03770</name>
</gene>
<feature type="binding site" evidence="1">
    <location>
        <position position="103"/>
    </location>
    <ligand>
        <name>a divalent metal cation</name>
        <dbReference type="ChEBI" id="CHEBI:60240"/>
        <label>1</label>
    </ligand>
</feature>
<dbReference type="Gene3D" id="3.20.20.140">
    <property type="entry name" value="Metal-dependent hydrolases"/>
    <property type="match status" value="1"/>
</dbReference>
<dbReference type="InterPro" id="IPR032466">
    <property type="entry name" value="Metal_Hydrolase"/>
</dbReference>
<proteinExistence type="predicted"/>
<dbReference type="PANTHER" id="PTHR46124">
    <property type="entry name" value="D-AMINOACYL-TRNA DEACYLASE"/>
    <property type="match status" value="1"/>
</dbReference>
<keyword evidence="1" id="KW-0479">Metal-binding</keyword>
<dbReference type="PIRSF" id="PIRSF005902">
    <property type="entry name" value="DNase_TatD"/>
    <property type="match status" value="1"/>
</dbReference>
<comment type="caution">
    <text evidence="2">The sequence shown here is derived from an EMBL/GenBank/DDBJ whole genome shotgun (WGS) entry which is preliminary data.</text>
</comment>
<dbReference type="SUPFAM" id="SSF51556">
    <property type="entry name" value="Metallo-dependent hydrolases"/>
    <property type="match status" value="1"/>
</dbReference>
<feature type="binding site" evidence="1">
    <location>
        <position position="181"/>
    </location>
    <ligand>
        <name>a divalent metal cation</name>
        <dbReference type="ChEBI" id="CHEBI:60240"/>
        <label>2</label>
    </ligand>
</feature>